<evidence type="ECO:0000256" key="1">
    <source>
        <dbReference type="SAM" id="MobiDB-lite"/>
    </source>
</evidence>
<dbReference type="EMBL" id="VSSQ01027924">
    <property type="protein sequence ID" value="MPM77406.1"/>
    <property type="molecule type" value="Genomic_DNA"/>
</dbReference>
<feature type="region of interest" description="Disordered" evidence="1">
    <location>
        <begin position="387"/>
        <end position="420"/>
    </location>
</feature>
<name>A0A645CKB4_9ZZZZ</name>
<evidence type="ECO:0000313" key="2">
    <source>
        <dbReference type="EMBL" id="MPM77406.1"/>
    </source>
</evidence>
<reference evidence="2" key="1">
    <citation type="submission" date="2019-08" db="EMBL/GenBank/DDBJ databases">
        <authorList>
            <person name="Kucharzyk K."/>
            <person name="Murdoch R.W."/>
            <person name="Higgins S."/>
            <person name="Loffler F."/>
        </authorList>
    </citation>
    <scope>NUCLEOTIDE SEQUENCE</scope>
</reference>
<feature type="compositionally biased region" description="Polar residues" evidence="1">
    <location>
        <begin position="394"/>
        <end position="407"/>
    </location>
</feature>
<gene>
    <name evidence="2" type="ORF">SDC9_124409</name>
</gene>
<accession>A0A645CKB4</accession>
<dbReference type="AlphaFoldDB" id="A0A645CKB4"/>
<proteinExistence type="predicted"/>
<organism evidence="2">
    <name type="scientific">bioreactor metagenome</name>
    <dbReference type="NCBI Taxonomy" id="1076179"/>
    <lineage>
        <taxon>unclassified sequences</taxon>
        <taxon>metagenomes</taxon>
        <taxon>ecological metagenomes</taxon>
    </lineage>
</organism>
<sequence length="420" mass="47590">MKSLVQTVVGRIIAPVGLLPAEGEHQALHSDRRKGKQINLTHEVGQIRLRQLALEIGVVNPGKAAEARHLAPEIAPEKFHRAMQRIAARFRRHPSASRNMDARHQTPRRPQRFIIAQGQRHGALRLGRAGGRIDRDAGDRTVAVNQARHPESRFRILVIPEQQPVAAQPPAVAAERDHPAVGLAPVSRRQIVQRRLDHVFQAADTEQFAFDVMAHPMRLDRSQSEPALMPGAVFADRARQPLHRVKGIFRRQPERGITLLHQRNRAERDGDHQQAVYFFSGGIHARQPRTVDHAVEAQPVVVIRKIMDAVRQLRRPPRPVRGRQQGGAKILRTGDFPILLQQKIVLQQRQLRIEAGFRRTPAVLLHEITGFAVEAERRGQCSEIHHRPHRSYLPNPNTKTTASTRQTPAARWFQRSDSFM</sequence>
<protein>
    <submittedName>
        <fullName evidence="2">Uncharacterized protein</fullName>
    </submittedName>
</protein>
<comment type="caution">
    <text evidence="2">The sequence shown here is derived from an EMBL/GenBank/DDBJ whole genome shotgun (WGS) entry which is preliminary data.</text>
</comment>